<evidence type="ECO:0000313" key="4">
    <source>
        <dbReference type="Proteomes" id="UP001304125"/>
    </source>
</evidence>
<feature type="transmembrane region" description="Helical" evidence="1">
    <location>
        <begin position="64"/>
        <end position="83"/>
    </location>
</feature>
<dbReference type="PANTHER" id="PTHR37309">
    <property type="entry name" value="SLR0284 PROTEIN"/>
    <property type="match status" value="1"/>
</dbReference>
<dbReference type="EMBL" id="CP134879">
    <property type="protein sequence ID" value="WNM24372.1"/>
    <property type="molecule type" value="Genomic_DNA"/>
</dbReference>
<reference evidence="3 4" key="1">
    <citation type="submission" date="2023-09" db="EMBL/GenBank/DDBJ databases">
        <title>Demequina sp. a novel bacteria isolated from Capsicum annuum.</title>
        <authorList>
            <person name="Humaira Z."/>
            <person name="Lee J."/>
            <person name="Cho D."/>
        </authorList>
    </citation>
    <scope>NUCLEOTIDE SEQUENCE</scope>
    <source>
        <strain evidence="2 4">OYTSA14</strain>
        <strain evidence="3">PMTSA13</strain>
    </source>
</reference>
<proteinExistence type="predicted"/>
<feature type="transmembrane region" description="Helical" evidence="1">
    <location>
        <begin position="103"/>
        <end position="124"/>
    </location>
</feature>
<dbReference type="EMBL" id="CP134880">
    <property type="protein sequence ID" value="WNM27194.1"/>
    <property type="molecule type" value="Genomic_DNA"/>
</dbReference>
<keyword evidence="1" id="KW-0812">Transmembrane</keyword>
<accession>A0AA96JFT5</accession>
<feature type="transmembrane region" description="Helical" evidence="1">
    <location>
        <begin position="34"/>
        <end position="52"/>
    </location>
</feature>
<name>A0AA96JFT5_9MICO</name>
<dbReference type="AlphaFoldDB" id="A0AA96JFT5"/>
<accession>A0AA96J6N1</accession>
<gene>
    <name evidence="2" type="ORF">RN606_13560</name>
    <name evidence="3" type="ORF">RN607_13465</name>
</gene>
<dbReference type="RefSeq" id="WP_313498016.1">
    <property type="nucleotide sequence ID" value="NZ_CP134879.1"/>
</dbReference>
<organism evidence="3">
    <name type="scientific">Demequina capsici</name>
    <dbReference type="NCBI Taxonomy" id="3075620"/>
    <lineage>
        <taxon>Bacteria</taxon>
        <taxon>Bacillati</taxon>
        <taxon>Actinomycetota</taxon>
        <taxon>Actinomycetes</taxon>
        <taxon>Micrococcales</taxon>
        <taxon>Demequinaceae</taxon>
        <taxon>Demequina</taxon>
    </lineage>
</organism>
<dbReference type="Proteomes" id="UP001304125">
    <property type="component" value="Chromosome"/>
</dbReference>
<dbReference type="KEGG" id="dcp:RN607_13465"/>
<sequence>MKFLLEVAITAVAVWVVTLLPLDVTVIGGEGDEWWHRALVFAFVGLVLTLLNKLVKPILDVLGLPIKILTLGLFGLVISWFILWLTAWITEQVDFATLQIGDFWLSVVAAIVIAITTAVLSAIVPGANRR</sequence>
<protein>
    <submittedName>
        <fullName evidence="3">Phage holin family protein</fullName>
    </submittedName>
</protein>
<keyword evidence="4" id="KW-1185">Reference proteome</keyword>
<dbReference type="Pfam" id="PF04020">
    <property type="entry name" value="Phage_holin_4_2"/>
    <property type="match status" value="1"/>
</dbReference>
<dbReference type="PANTHER" id="PTHR37309:SF1">
    <property type="entry name" value="SLR0284 PROTEIN"/>
    <property type="match status" value="1"/>
</dbReference>
<dbReference type="InterPro" id="IPR007165">
    <property type="entry name" value="Phage_holin_4_2"/>
</dbReference>
<keyword evidence="1" id="KW-0472">Membrane</keyword>
<dbReference type="Proteomes" id="UP001303408">
    <property type="component" value="Chromosome"/>
</dbReference>
<evidence type="ECO:0000256" key="1">
    <source>
        <dbReference type="SAM" id="Phobius"/>
    </source>
</evidence>
<feature type="transmembrane region" description="Helical" evidence="1">
    <location>
        <begin position="7"/>
        <end position="28"/>
    </location>
</feature>
<evidence type="ECO:0000313" key="3">
    <source>
        <dbReference type="EMBL" id="WNM27194.1"/>
    </source>
</evidence>
<evidence type="ECO:0000313" key="2">
    <source>
        <dbReference type="EMBL" id="WNM24372.1"/>
    </source>
</evidence>
<keyword evidence="1" id="KW-1133">Transmembrane helix</keyword>